<dbReference type="Gene3D" id="3.30.450.70">
    <property type="match status" value="1"/>
</dbReference>
<protein>
    <submittedName>
        <fullName evidence="2">Uncharacterized protein</fullName>
    </submittedName>
</protein>
<sequence length="333" mass="38135">MLSLILSLISQSIYMIFLFFELQGTPISINLEYLSYMVLILVFYFLNLHYESLASNKILSWRHLIVFGLAVSSITSLSLSFLGFYRNKIIAEFIIYFISSILGVASVISPMLITLRSHRLTNERATHIELISIILFLFTNVFYVVEVFMRLFENAYLKPILNIIVDLSNLFFIIALILLMSNYLIHSDYLYRLPFPIHQIMIVNKGGVPIYNRKVSIVNIPDLSFEKEILMGGFMTAIFNVVKDTLGSFSQIKYIDSGKYKIYFSQILGNNGIVSIIASGGNYFLQKSLDKFTKSISNDIIKELSSPGANNNEIHNKIDKFLKKEFPFLTILL</sequence>
<keyword evidence="1" id="KW-1133">Transmembrane helix</keyword>
<accession>A0A0F9R2Q6</accession>
<feature type="transmembrane region" description="Helical" evidence="1">
    <location>
        <begin position="93"/>
        <end position="115"/>
    </location>
</feature>
<gene>
    <name evidence="2" type="ORF">LCGC14_0628290</name>
</gene>
<evidence type="ECO:0000256" key="1">
    <source>
        <dbReference type="SAM" id="Phobius"/>
    </source>
</evidence>
<feature type="transmembrane region" description="Helical" evidence="1">
    <location>
        <begin position="34"/>
        <end position="52"/>
    </location>
</feature>
<dbReference type="EMBL" id="LAZR01001091">
    <property type="protein sequence ID" value="KKN50870.1"/>
    <property type="molecule type" value="Genomic_DNA"/>
</dbReference>
<dbReference type="AlphaFoldDB" id="A0A0F9R2Q6"/>
<feature type="transmembrane region" description="Helical" evidence="1">
    <location>
        <begin position="127"/>
        <end position="148"/>
    </location>
</feature>
<proteinExistence type="predicted"/>
<name>A0A0F9R2Q6_9ZZZZ</name>
<organism evidence="2">
    <name type="scientific">marine sediment metagenome</name>
    <dbReference type="NCBI Taxonomy" id="412755"/>
    <lineage>
        <taxon>unclassified sequences</taxon>
        <taxon>metagenomes</taxon>
        <taxon>ecological metagenomes</taxon>
    </lineage>
</organism>
<feature type="transmembrane region" description="Helical" evidence="1">
    <location>
        <begin position="64"/>
        <end position="87"/>
    </location>
</feature>
<keyword evidence="1" id="KW-0812">Transmembrane</keyword>
<evidence type="ECO:0000313" key="2">
    <source>
        <dbReference type="EMBL" id="KKN50870.1"/>
    </source>
</evidence>
<keyword evidence="1" id="KW-0472">Membrane</keyword>
<comment type="caution">
    <text evidence="2">The sequence shown here is derived from an EMBL/GenBank/DDBJ whole genome shotgun (WGS) entry which is preliminary data.</text>
</comment>
<reference evidence="2" key="1">
    <citation type="journal article" date="2015" name="Nature">
        <title>Complex archaea that bridge the gap between prokaryotes and eukaryotes.</title>
        <authorList>
            <person name="Spang A."/>
            <person name="Saw J.H."/>
            <person name="Jorgensen S.L."/>
            <person name="Zaremba-Niedzwiedzka K."/>
            <person name="Martijn J."/>
            <person name="Lind A.E."/>
            <person name="van Eijk R."/>
            <person name="Schleper C."/>
            <person name="Guy L."/>
            <person name="Ettema T.J."/>
        </authorList>
    </citation>
    <scope>NUCLEOTIDE SEQUENCE</scope>
</reference>
<feature type="transmembrane region" description="Helical" evidence="1">
    <location>
        <begin position="160"/>
        <end position="185"/>
    </location>
</feature>